<sequence length="162" mass="18320">MGRSLFPPVRQLSFQHNPDGKLAQSLRARDRELPCMPTISSSRTTHVLPSAGWQQKVHSSDPSMPLPKQKQSNLNSSKFLQRMAEGYLTNIQCCHGDFHPRSAQGVRKNSCSNHIMGLQNCNLPAVRHILPEGPKRRKNTYLIPKMINENIMINCIKCHAKI</sequence>
<dbReference type="AlphaFoldDB" id="A0ABD0XD53"/>
<protein>
    <submittedName>
        <fullName evidence="2">Uncharacterized protein</fullName>
    </submittedName>
</protein>
<name>A0ABD0XD53_UMBPY</name>
<feature type="compositionally biased region" description="Polar residues" evidence="1">
    <location>
        <begin position="38"/>
        <end position="62"/>
    </location>
</feature>
<reference evidence="2 3" key="1">
    <citation type="submission" date="2024-06" db="EMBL/GenBank/DDBJ databases">
        <authorList>
            <person name="Pan Q."/>
            <person name="Wen M."/>
            <person name="Jouanno E."/>
            <person name="Zahm M."/>
            <person name="Klopp C."/>
            <person name="Cabau C."/>
            <person name="Louis A."/>
            <person name="Berthelot C."/>
            <person name="Parey E."/>
            <person name="Roest Crollius H."/>
            <person name="Montfort J."/>
            <person name="Robinson-Rechavi M."/>
            <person name="Bouchez O."/>
            <person name="Lampietro C."/>
            <person name="Lopez Roques C."/>
            <person name="Donnadieu C."/>
            <person name="Postlethwait J."/>
            <person name="Bobe J."/>
            <person name="Verreycken H."/>
            <person name="Guiguen Y."/>
        </authorList>
    </citation>
    <scope>NUCLEOTIDE SEQUENCE [LARGE SCALE GENOMIC DNA]</scope>
    <source>
        <strain evidence="2">Up_M1</strain>
        <tissue evidence="2">Testis</tissue>
    </source>
</reference>
<dbReference type="Proteomes" id="UP001557470">
    <property type="component" value="Unassembled WGS sequence"/>
</dbReference>
<organism evidence="2 3">
    <name type="scientific">Umbra pygmaea</name>
    <name type="common">Eastern mudminnow</name>
    <dbReference type="NCBI Taxonomy" id="75934"/>
    <lineage>
        <taxon>Eukaryota</taxon>
        <taxon>Metazoa</taxon>
        <taxon>Chordata</taxon>
        <taxon>Craniata</taxon>
        <taxon>Vertebrata</taxon>
        <taxon>Euteleostomi</taxon>
        <taxon>Actinopterygii</taxon>
        <taxon>Neopterygii</taxon>
        <taxon>Teleostei</taxon>
        <taxon>Protacanthopterygii</taxon>
        <taxon>Esociformes</taxon>
        <taxon>Umbridae</taxon>
        <taxon>Umbra</taxon>
    </lineage>
</organism>
<keyword evidence="3" id="KW-1185">Reference proteome</keyword>
<comment type="caution">
    <text evidence="2">The sequence shown here is derived from an EMBL/GenBank/DDBJ whole genome shotgun (WGS) entry which is preliminary data.</text>
</comment>
<dbReference type="EMBL" id="JAGEUA010000005">
    <property type="protein sequence ID" value="KAL0978183.1"/>
    <property type="molecule type" value="Genomic_DNA"/>
</dbReference>
<proteinExistence type="predicted"/>
<evidence type="ECO:0000313" key="3">
    <source>
        <dbReference type="Proteomes" id="UP001557470"/>
    </source>
</evidence>
<accession>A0ABD0XD53</accession>
<evidence type="ECO:0000256" key="1">
    <source>
        <dbReference type="SAM" id="MobiDB-lite"/>
    </source>
</evidence>
<feature type="region of interest" description="Disordered" evidence="1">
    <location>
        <begin position="37"/>
        <end position="71"/>
    </location>
</feature>
<gene>
    <name evidence="2" type="ORF">UPYG_G00167170</name>
</gene>
<evidence type="ECO:0000313" key="2">
    <source>
        <dbReference type="EMBL" id="KAL0978183.1"/>
    </source>
</evidence>